<proteinExistence type="predicted"/>
<dbReference type="AlphaFoldDB" id="A0A3P7JK01"/>
<dbReference type="InterPro" id="IPR035940">
    <property type="entry name" value="CAP_sf"/>
</dbReference>
<organism evidence="2 3">
    <name type="scientific">Strongylus vulgaris</name>
    <name type="common">Blood worm</name>
    <dbReference type="NCBI Taxonomy" id="40348"/>
    <lineage>
        <taxon>Eukaryota</taxon>
        <taxon>Metazoa</taxon>
        <taxon>Ecdysozoa</taxon>
        <taxon>Nematoda</taxon>
        <taxon>Chromadorea</taxon>
        <taxon>Rhabditida</taxon>
        <taxon>Rhabditina</taxon>
        <taxon>Rhabditomorpha</taxon>
        <taxon>Strongyloidea</taxon>
        <taxon>Strongylidae</taxon>
        <taxon>Strongylus</taxon>
    </lineage>
</organism>
<dbReference type="InterPro" id="IPR014044">
    <property type="entry name" value="CAP_dom"/>
</dbReference>
<evidence type="ECO:0000259" key="1">
    <source>
        <dbReference type="Pfam" id="PF00188"/>
    </source>
</evidence>
<gene>
    <name evidence="2" type="ORF">SVUK_LOCUS15117</name>
</gene>
<protein>
    <recommendedName>
        <fullName evidence="1">SCP domain-containing protein</fullName>
    </recommendedName>
</protein>
<sequence>MEWDWRLAKEAQMGVKRCLDSNDDVIRDLGGNVNSARIKLEDAEHFEPLAVAAAIKHWWTPVVESALIPSNVTLTKEAYDELLSFIKMAYPANGKVGCAVKTCDTVFLVKCVYETFYAQIGSQLYGPGKVCSNCYEYNEECVEGLCEVENKLI</sequence>
<dbReference type="SUPFAM" id="SSF55797">
    <property type="entry name" value="PR-1-like"/>
    <property type="match status" value="1"/>
</dbReference>
<dbReference type="EMBL" id="UYYB01107415">
    <property type="protein sequence ID" value="VDM80119.1"/>
    <property type="molecule type" value="Genomic_DNA"/>
</dbReference>
<dbReference type="Gene3D" id="3.40.33.10">
    <property type="entry name" value="CAP"/>
    <property type="match status" value="1"/>
</dbReference>
<reference evidence="2 3" key="1">
    <citation type="submission" date="2018-11" db="EMBL/GenBank/DDBJ databases">
        <authorList>
            <consortium name="Pathogen Informatics"/>
        </authorList>
    </citation>
    <scope>NUCLEOTIDE SEQUENCE [LARGE SCALE GENOMIC DNA]</scope>
</reference>
<evidence type="ECO:0000313" key="2">
    <source>
        <dbReference type="EMBL" id="VDM80119.1"/>
    </source>
</evidence>
<evidence type="ECO:0000313" key="3">
    <source>
        <dbReference type="Proteomes" id="UP000270094"/>
    </source>
</evidence>
<feature type="domain" description="SCP" evidence="1">
    <location>
        <begin position="2"/>
        <end position="113"/>
    </location>
</feature>
<dbReference type="Proteomes" id="UP000270094">
    <property type="component" value="Unassembled WGS sequence"/>
</dbReference>
<accession>A0A3P7JK01</accession>
<dbReference type="Pfam" id="PF00188">
    <property type="entry name" value="CAP"/>
    <property type="match status" value="1"/>
</dbReference>
<keyword evidence="3" id="KW-1185">Reference proteome</keyword>
<name>A0A3P7JK01_STRVU</name>